<evidence type="ECO:0000313" key="3">
    <source>
        <dbReference type="Proteomes" id="UP001152607"/>
    </source>
</evidence>
<feature type="region of interest" description="Disordered" evidence="1">
    <location>
        <begin position="1"/>
        <end position="22"/>
    </location>
</feature>
<name>A0A9W4UGT5_9PLEO</name>
<organism evidence="2 3">
    <name type="scientific">Periconia digitata</name>
    <dbReference type="NCBI Taxonomy" id="1303443"/>
    <lineage>
        <taxon>Eukaryota</taxon>
        <taxon>Fungi</taxon>
        <taxon>Dikarya</taxon>
        <taxon>Ascomycota</taxon>
        <taxon>Pezizomycotina</taxon>
        <taxon>Dothideomycetes</taxon>
        <taxon>Pleosporomycetidae</taxon>
        <taxon>Pleosporales</taxon>
        <taxon>Massarineae</taxon>
        <taxon>Periconiaceae</taxon>
        <taxon>Periconia</taxon>
    </lineage>
</organism>
<accession>A0A9W4UGT5</accession>
<keyword evidence="3" id="KW-1185">Reference proteome</keyword>
<reference evidence="2" key="1">
    <citation type="submission" date="2023-01" db="EMBL/GenBank/DDBJ databases">
        <authorList>
            <person name="Van Ghelder C."/>
            <person name="Rancurel C."/>
        </authorList>
    </citation>
    <scope>NUCLEOTIDE SEQUENCE</scope>
    <source>
        <strain evidence="2">CNCM I-4278</strain>
    </source>
</reference>
<sequence>MPRFPAQRAHAHAHASPPARVPRVDPAAAAACLLAYLLAFTCLRRRLVSKLTTACVVCFRRPYQQQGNITPSFSRLLPFLRSTQPTLEWIQSSLRFPLSYITLRLSLRLPNF</sequence>
<gene>
    <name evidence="2" type="ORF">PDIGIT_LOCUS9014</name>
</gene>
<feature type="compositionally biased region" description="Low complexity" evidence="1">
    <location>
        <begin position="1"/>
        <end position="18"/>
    </location>
</feature>
<dbReference type="EMBL" id="CAOQHR010000006">
    <property type="protein sequence ID" value="CAI6335926.1"/>
    <property type="molecule type" value="Genomic_DNA"/>
</dbReference>
<proteinExistence type="predicted"/>
<evidence type="ECO:0000313" key="2">
    <source>
        <dbReference type="EMBL" id="CAI6335926.1"/>
    </source>
</evidence>
<dbReference type="AlphaFoldDB" id="A0A9W4UGT5"/>
<protein>
    <submittedName>
        <fullName evidence="2">Uncharacterized protein</fullName>
    </submittedName>
</protein>
<comment type="caution">
    <text evidence="2">The sequence shown here is derived from an EMBL/GenBank/DDBJ whole genome shotgun (WGS) entry which is preliminary data.</text>
</comment>
<evidence type="ECO:0000256" key="1">
    <source>
        <dbReference type="SAM" id="MobiDB-lite"/>
    </source>
</evidence>
<dbReference type="Proteomes" id="UP001152607">
    <property type="component" value="Unassembled WGS sequence"/>
</dbReference>